<dbReference type="Gene3D" id="1.20.58.2220">
    <property type="entry name" value="Formin, FH2 domain"/>
    <property type="match status" value="1"/>
</dbReference>
<name>A0A7J9H4V1_9ROSI</name>
<dbReference type="OrthoDB" id="1668162at2759"/>
<dbReference type="InterPro" id="IPR015425">
    <property type="entry name" value="FH2_Formin"/>
</dbReference>
<dbReference type="PANTHER" id="PTHR23213:SF338">
    <property type="entry name" value="FORMIN-LIKE PROTEIN 6"/>
    <property type="match status" value="1"/>
</dbReference>
<dbReference type="InterPro" id="IPR027643">
    <property type="entry name" value="Formin-like_plant"/>
</dbReference>
<protein>
    <recommendedName>
        <fullName evidence="2">FH2 domain-containing protein</fullName>
    </recommendedName>
</protein>
<comment type="similarity">
    <text evidence="1">Belongs to the formin-like family. Class-I subfamily.</text>
</comment>
<dbReference type="EMBL" id="JABFAD010000008">
    <property type="protein sequence ID" value="MBA0804847.1"/>
    <property type="molecule type" value="Genomic_DNA"/>
</dbReference>
<gene>
    <name evidence="3" type="ORF">Gohar_004409</name>
</gene>
<dbReference type="PROSITE" id="PS51444">
    <property type="entry name" value="FH2"/>
    <property type="match status" value="1"/>
</dbReference>
<organism evidence="3 4">
    <name type="scientific">Gossypium harknessii</name>
    <dbReference type="NCBI Taxonomy" id="34285"/>
    <lineage>
        <taxon>Eukaryota</taxon>
        <taxon>Viridiplantae</taxon>
        <taxon>Streptophyta</taxon>
        <taxon>Embryophyta</taxon>
        <taxon>Tracheophyta</taxon>
        <taxon>Spermatophyta</taxon>
        <taxon>Magnoliopsida</taxon>
        <taxon>eudicotyledons</taxon>
        <taxon>Gunneridae</taxon>
        <taxon>Pentapetalae</taxon>
        <taxon>rosids</taxon>
        <taxon>malvids</taxon>
        <taxon>Malvales</taxon>
        <taxon>Malvaceae</taxon>
        <taxon>Malvoideae</taxon>
        <taxon>Gossypium</taxon>
    </lineage>
</organism>
<dbReference type="GO" id="GO:0045010">
    <property type="term" value="P:actin nucleation"/>
    <property type="evidence" value="ECO:0007669"/>
    <property type="project" value="InterPro"/>
</dbReference>
<dbReference type="Pfam" id="PF02181">
    <property type="entry name" value="FH2"/>
    <property type="match status" value="1"/>
</dbReference>
<keyword evidence="4" id="KW-1185">Reference proteome</keyword>
<feature type="domain" description="FH2" evidence="2">
    <location>
        <begin position="1"/>
        <end position="120"/>
    </location>
</feature>
<evidence type="ECO:0000256" key="1">
    <source>
        <dbReference type="ARBA" id="ARBA00025793"/>
    </source>
</evidence>
<accession>A0A7J9H4V1</accession>
<proteinExistence type="inferred from homology"/>
<dbReference type="PANTHER" id="PTHR23213">
    <property type="entry name" value="FORMIN-RELATED"/>
    <property type="match status" value="1"/>
</dbReference>
<dbReference type="AlphaFoldDB" id="A0A7J9H4V1"/>
<evidence type="ECO:0000313" key="4">
    <source>
        <dbReference type="Proteomes" id="UP000593560"/>
    </source>
</evidence>
<dbReference type="InterPro" id="IPR042201">
    <property type="entry name" value="FH2_Formin_sf"/>
</dbReference>
<dbReference type="Proteomes" id="UP000593560">
    <property type="component" value="Unassembled WGS sequence"/>
</dbReference>
<sequence length="120" mass="13760">MESAKPKLKPLHWDKVRATSERATVWDQLKSSSFQLNEDMMETLFGCNSTNSVPREPIRRSVLPPVERENRVLNPKKSQNIAILLRALSVTRDEVSEALLDGKSYLHFLSVNNKILISWI</sequence>
<dbReference type="SUPFAM" id="SSF101447">
    <property type="entry name" value="Formin homology 2 domain (FH2 domain)"/>
    <property type="match status" value="1"/>
</dbReference>
<comment type="caution">
    <text evidence="3">The sequence shown here is derived from an EMBL/GenBank/DDBJ whole genome shotgun (WGS) entry which is preliminary data.</text>
</comment>
<dbReference type="GO" id="GO:0051015">
    <property type="term" value="F:actin filament binding"/>
    <property type="evidence" value="ECO:0007669"/>
    <property type="project" value="InterPro"/>
</dbReference>
<evidence type="ECO:0000259" key="2">
    <source>
        <dbReference type="PROSITE" id="PS51444"/>
    </source>
</evidence>
<evidence type="ECO:0000313" key="3">
    <source>
        <dbReference type="EMBL" id="MBA0804847.1"/>
    </source>
</evidence>
<reference evidence="3 4" key="1">
    <citation type="journal article" date="2019" name="Genome Biol. Evol.">
        <title>Insights into the evolution of the New World diploid cottons (Gossypium, subgenus Houzingenia) based on genome sequencing.</title>
        <authorList>
            <person name="Grover C.E."/>
            <person name="Arick M.A. 2nd"/>
            <person name="Thrash A."/>
            <person name="Conover J.L."/>
            <person name="Sanders W.S."/>
            <person name="Peterson D.G."/>
            <person name="Frelichowski J.E."/>
            <person name="Scheffler J.A."/>
            <person name="Scheffler B.E."/>
            <person name="Wendel J.F."/>
        </authorList>
    </citation>
    <scope>NUCLEOTIDE SEQUENCE [LARGE SCALE GENOMIC DNA]</scope>
    <source>
        <strain evidence="3">0</strain>
        <tissue evidence="3">Leaf</tissue>
    </source>
</reference>